<dbReference type="Pfam" id="PF05708">
    <property type="entry name" value="Peptidase_C92"/>
    <property type="match status" value="1"/>
</dbReference>
<keyword evidence="2" id="KW-1185">Reference proteome</keyword>
<evidence type="ECO:0000313" key="1">
    <source>
        <dbReference type="EMBL" id="MDX8535298.1"/>
    </source>
</evidence>
<reference evidence="1 2" key="1">
    <citation type="submission" date="2023-08" db="EMBL/GenBank/DDBJ databases">
        <title>Implementing the SeqCode for naming new Mesorhizobium species isolated from Vachellia karroo root nodules.</title>
        <authorList>
            <person name="Van Lill M."/>
        </authorList>
    </citation>
    <scope>NUCLEOTIDE SEQUENCE [LARGE SCALE GENOMIC DNA]</scope>
    <source>
        <strain evidence="1 2">VK25D</strain>
    </source>
</reference>
<dbReference type="Proteomes" id="UP001285154">
    <property type="component" value="Unassembled WGS sequence"/>
</dbReference>
<accession>A0ABU5AC56</accession>
<comment type="caution">
    <text evidence="1">The sequence shown here is derived from an EMBL/GenBank/DDBJ whole genome shotgun (WGS) entry which is preliminary data.</text>
</comment>
<organism evidence="1 2">
    <name type="scientific">Mesorhizobium vachelliae</name>
    <dbReference type="NCBI Taxonomy" id="3072309"/>
    <lineage>
        <taxon>Bacteria</taxon>
        <taxon>Pseudomonadati</taxon>
        <taxon>Pseudomonadota</taxon>
        <taxon>Alphaproteobacteria</taxon>
        <taxon>Hyphomicrobiales</taxon>
        <taxon>Phyllobacteriaceae</taxon>
        <taxon>Mesorhizobium</taxon>
    </lineage>
</organism>
<dbReference type="RefSeq" id="WP_320252941.1">
    <property type="nucleotide sequence ID" value="NZ_JAVIIQ010000018.1"/>
</dbReference>
<gene>
    <name evidence="1" type="ORF">RFM42_30235</name>
</gene>
<dbReference type="SUPFAM" id="SSF54001">
    <property type="entry name" value="Cysteine proteinases"/>
    <property type="match status" value="1"/>
</dbReference>
<dbReference type="InterPro" id="IPR038765">
    <property type="entry name" value="Papain-like_cys_pep_sf"/>
</dbReference>
<dbReference type="InterPro" id="IPR024453">
    <property type="entry name" value="Peptidase_C92"/>
</dbReference>
<proteinExistence type="predicted"/>
<sequence length="424" mass="48060">MGGYETFKIDSVRPGDILFTARPGTSKAIRIATHGIVSHAMICVQHGSFIDSTMDGVQARNLQRELFEDDEKAFHFRLKEPVAPEVLSNVIDYARAEIGARYSLSEAIRSVRGAHKPGSKCQFCSRLVATVYKRAGIDLVPNTDYCSPEDLRRSPLLVEVPVETEIVSPEEVEWSKDRGNSINAMHIAQNAVLAAARTVDPNVENFNDLYSLLVNRPDADQVMATALRDSGYLDLWRMEVALYPWRYDLGLIDQMTESHEDLREYCIGTIKEAYSGGVRFSVNLIQLQALSRDYPRESLRLKIELYKILVHNDQRRREVAYAWLSEHYPDDLKHHMEQIEPHSPYWYSIVDRVEPTLAALSRRNVEREGRPDVCSSCGDRPALDYRLINGVETMPGVPSLRLCDDCIDIRRGMGNVLASFLVAE</sequence>
<protein>
    <submittedName>
        <fullName evidence="1">YiiX/YebB-like N1pC/P60 family cysteine hydrolase</fullName>
    </submittedName>
</protein>
<name>A0ABU5AC56_9HYPH</name>
<dbReference type="EMBL" id="JAVIIQ010000018">
    <property type="protein sequence ID" value="MDX8535298.1"/>
    <property type="molecule type" value="Genomic_DNA"/>
</dbReference>
<evidence type="ECO:0000313" key="2">
    <source>
        <dbReference type="Proteomes" id="UP001285154"/>
    </source>
</evidence>
<dbReference type="Gene3D" id="3.90.1720.10">
    <property type="entry name" value="endopeptidase domain like (from Nostoc punctiforme)"/>
    <property type="match status" value="1"/>
</dbReference>